<dbReference type="RefSeq" id="WP_184578661.1">
    <property type="nucleotide sequence ID" value="NZ_JACIIQ010000022.1"/>
</dbReference>
<protein>
    <submittedName>
        <fullName evidence="1">Uncharacterized protein</fullName>
    </submittedName>
</protein>
<sequence>MSEIPMSSADMVRQLAAALQTAYPYVKDAKQLPYVGGSRAREAADSAVEVIDSALGDFRTWERRKERDIRVQLLQLRMEDMASALVEAMVRCRYDIAVPAEPSERIQGAGWVDDARTLVARYAQADQVRAVDIPKMSLTLSNAAQDCGFDLDNAPNPREPAWVHVARQAHERRKERFTADLHPMPPLAAIEYEVSELVRETSDPEEVREHQIAEYEQFKAENKLKLGSADQHLFDSSLTLEQLVYVRDFVERWEQNEHFARELSPHRPG</sequence>
<gene>
    <name evidence="1" type="ORF">FHR65_003918</name>
</gene>
<name>A0AB73H1Q3_9XANT</name>
<dbReference type="Proteomes" id="UP000528595">
    <property type="component" value="Unassembled WGS sequence"/>
</dbReference>
<reference evidence="1" key="1">
    <citation type="submission" date="2020-08" db="EMBL/GenBank/DDBJ databases">
        <title>Studying the diversity of plant-associated saprophytic bacteria and their role in host health and plant-pathogen interactions.</title>
        <authorList>
            <person name="Potnis N."/>
        </authorList>
    </citation>
    <scope>NUCLEOTIDE SEQUENCE</scope>
    <source>
        <strain evidence="1">F21</strain>
    </source>
</reference>
<comment type="caution">
    <text evidence="1">The sequence shown here is derived from an EMBL/GenBank/DDBJ whole genome shotgun (WGS) entry which is preliminary data.</text>
</comment>
<dbReference type="AlphaFoldDB" id="A0AB73H1Q3"/>
<dbReference type="EMBL" id="JACIIQ010000022">
    <property type="protein sequence ID" value="MBB5672320.1"/>
    <property type="molecule type" value="Genomic_DNA"/>
</dbReference>
<accession>A0AB73H1Q3</accession>
<proteinExistence type="predicted"/>
<evidence type="ECO:0000313" key="1">
    <source>
        <dbReference type="EMBL" id="MBB5672320.1"/>
    </source>
</evidence>
<organism evidence="1">
    <name type="scientific">Xanthomonas arboricola</name>
    <dbReference type="NCBI Taxonomy" id="56448"/>
    <lineage>
        <taxon>Bacteria</taxon>
        <taxon>Pseudomonadati</taxon>
        <taxon>Pseudomonadota</taxon>
        <taxon>Gammaproteobacteria</taxon>
        <taxon>Lysobacterales</taxon>
        <taxon>Lysobacteraceae</taxon>
        <taxon>Xanthomonas</taxon>
    </lineage>
</organism>